<evidence type="ECO:0000256" key="2">
    <source>
        <dbReference type="SAM" id="MobiDB-lite"/>
    </source>
</evidence>
<gene>
    <name evidence="4" type="ORF">SAMN05421810_103146</name>
</gene>
<dbReference type="Proteomes" id="UP000198727">
    <property type="component" value="Unassembled WGS sequence"/>
</dbReference>
<dbReference type="InterPro" id="IPR036661">
    <property type="entry name" value="Luciferase-like_sf"/>
</dbReference>
<dbReference type="EMBL" id="FOWW01000003">
    <property type="protein sequence ID" value="SFP70417.1"/>
    <property type="molecule type" value="Genomic_DNA"/>
</dbReference>
<dbReference type="STRING" id="587909.SAMN05421810_103146"/>
<feature type="domain" description="Luciferase-like" evidence="3">
    <location>
        <begin position="143"/>
        <end position="461"/>
    </location>
</feature>
<dbReference type="InterPro" id="IPR050564">
    <property type="entry name" value="F420-G6PD/mer"/>
</dbReference>
<dbReference type="InterPro" id="IPR019951">
    <property type="entry name" value="F420_OxRdatse_Rv3520c_pred"/>
</dbReference>
<feature type="region of interest" description="Disordered" evidence="2">
    <location>
        <begin position="78"/>
        <end position="121"/>
    </location>
</feature>
<dbReference type="GO" id="GO:0016705">
    <property type="term" value="F:oxidoreductase activity, acting on paired donors, with incorporation or reduction of molecular oxygen"/>
    <property type="evidence" value="ECO:0007669"/>
    <property type="project" value="InterPro"/>
</dbReference>
<evidence type="ECO:0000259" key="3">
    <source>
        <dbReference type="Pfam" id="PF00296"/>
    </source>
</evidence>
<name>A0A1I5SIT4_9PSEU</name>
<evidence type="ECO:0000256" key="1">
    <source>
        <dbReference type="ARBA" id="ARBA00023002"/>
    </source>
</evidence>
<dbReference type="SUPFAM" id="SSF51679">
    <property type="entry name" value="Bacterial luciferase-like"/>
    <property type="match status" value="1"/>
</dbReference>
<keyword evidence="5" id="KW-1185">Reference proteome</keyword>
<evidence type="ECO:0000313" key="5">
    <source>
        <dbReference type="Proteomes" id="UP000198727"/>
    </source>
</evidence>
<accession>A0A1I5SIT4</accession>
<dbReference type="PANTHER" id="PTHR43244:SF1">
    <property type="entry name" value="5,10-METHYLENETETRAHYDROMETHANOPTERIN REDUCTASE"/>
    <property type="match status" value="1"/>
</dbReference>
<sequence length="484" mass="52176">MAERVAGGELTACWGRDCRNRPLELYPATATVETTCTGDVCSTQMEPTGGKVGFVELPELPTAPVEVTLTLALTGRAARWSTTGSRSRRSRPTRTARTARPVARRPTSRSPATGVSGHTEHPALGRRVTFRLACNSSERLGMRIGTQLSYSGDFATSAEEVARLERAGLDIVFVPEAYSFDAVSQLGYLAAKTERIELASGILQLYTRTPTLTAMTAAGLDYVSNGRFTLGLGASGPQVIEGFHGVRYDAPVGRTREIIEICRAVWRRERLVHEGRHYRIPLPEGAGTGLGKPLKLINQPVRERVPIIIAALGPKNVALAAELAEGWQPLFFHPEKAADVWGAALAEGRAKRDPALGELDVVAAAPLAIGEDVEHLLEPYRQMLALYIGGMGARGKNFYNDLARRYGFEKAAEEIQDLYLDGKKVEAAAAVPDELLRAISLVGPPGYVKERVAAMAEAGVTTLLVTPLGADPADLVTQLREICD</sequence>
<reference evidence="5" key="1">
    <citation type="submission" date="2016-10" db="EMBL/GenBank/DDBJ databases">
        <authorList>
            <person name="Varghese N."/>
            <person name="Submissions S."/>
        </authorList>
    </citation>
    <scope>NUCLEOTIDE SEQUENCE [LARGE SCALE GENOMIC DNA]</scope>
    <source>
        <strain evidence="5">CGMCC 4.5579</strain>
    </source>
</reference>
<dbReference type="PANTHER" id="PTHR43244">
    <property type="match status" value="1"/>
</dbReference>
<dbReference type="InterPro" id="IPR011251">
    <property type="entry name" value="Luciferase-like_dom"/>
</dbReference>
<dbReference type="NCBIfam" id="TIGR03559">
    <property type="entry name" value="F420_Rv3520c"/>
    <property type="match status" value="1"/>
</dbReference>
<keyword evidence="1" id="KW-0560">Oxidoreductase</keyword>
<organism evidence="4 5">
    <name type="scientific">Amycolatopsis arida</name>
    <dbReference type="NCBI Taxonomy" id="587909"/>
    <lineage>
        <taxon>Bacteria</taxon>
        <taxon>Bacillati</taxon>
        <taxon>Actinomycetota</taxon>
        <taxon>Actinomycetes</taxon>
        <taxon>Pseudonocardiales</taxon>
        <taxon>Pseudonocardiaceae</taxon>
        <taxon>Amycolatopsis</taxon>
    </lineage>
</organism>
<dbReference type="CDD" id="cd01097">
    <property type="entry name" value="Tetrahydromethanopterin_reductase"/>
    <property type="match status" value="1"/>
</dbReference>
<evidence type="ECO:0000313" key="4">
    <source>
        <dbReference type="EMBL" id="SFP70417.1"/>
    </source>
</evidence>
<proteinExistence type="predicted"/>
<protein>
    <submittedName>
        <fullName evidence="4">Probable F420-dependent oxidoreductase, Rv3520c family</fullName>
    </submittedName>
</protein>
<dbReference type="Pfam" id="PF00296">
    <property type="entry name" value="Bac_luciferase"/>
    <property type="match status" value="1"/>
</dbReference>
<dbReference type="AlphaFoldDB" id="A0A1I5SIT4"/>
<dbReference type="Gene3D" id="3.20.20.30">
    <property type="entry name" value="Luciferase-like domain"/>
    <property type="match status" value="1"/>
</dbReference>